<proteinExistence type="predicted"/>
<dbReference type="Pfam" id="PF01638">
    <property type="entry name" value="HxlR"/>
    <property type="match status" value="1"/>
</dbReference>
<reference evidence="6" key="1">
    <citation type="submission" date="2022-09" db="EMBL/GenBank/DDBJ databases">
        <title>Actin cytoskeleton and complex cell architecture in an #Asgard archaeon.</title>
        <authorList>
            <person name="Ponce Toledo R.I."/>
            <person name="Schleper C."/>
            <person name="Rodrigues Oliveira T."/>
            <person name="Wollweber F."/>
            <person name="Xu J."/>
            <person name="Rittmann S."/>
            <person name="Klingl A."/>
            <person name="Pilhofer M."/>
        </authorList>
    </citation>
    <scope>NUCLEOTIDE SEQUENCE</scope>
    <source>
        <strain evidence="6">B-35</strain>
    </source>
</reference>
<sequence>MKENSKDENLEETKNDLLKRFASPISQISILQKEMMQAISQEIHEFPHSDKLKSLELDIFKQVGEIFTGKWMVEIIYALVRLGNPFFNDLKQEIQGIGSRILTDRLRFLENQQVVERKIFETSPVRVNYTLTNFGWGYVSLMQAIVLFYIQNTNNKKP</sequence>
<dbReference type="SUPFAM" id="SSF46785">
    <property type="entry name" value="Winged helix' DNA-binding domain"/>
    <property type="match status" value="1"/>
</dbReference>
<dbReference type="InterPro" id="IPR036390">
    <property type="entry name" value="WH_DNA-bd_sf"/>
</dbReference>
<evidence type="ECO:0000256" key="3">
    <source>
        <dbReference type="ARBA" id="ARBA00023163"/>
    </source>
</evidence>
<keyword evidence="2" id="KW-0238">DNA-binding</keyword>
<keyword evidence="4" id="KW-0812">Transmembrane</keyword>
<dbReference type="Proteomes" id="UP001208689">
    <property type="component" value="Chromosome"/>
</dbReference>
<organism evidence="6 7">
    <name type="scientific">Candidatus Lokiarchaeum ossiferum</name>
    <dbReference type="NCBI Taxonomy" id="2951803"/>
    <lineage>
        <taxon>Archaea</taxon>
        <taxon>Promethearchaeati</taxon>
        <taxon>Promethearchaeota</taxon>
        <taxon>Promethearchaeia</taxon>
        <taxon>Promethearchaeales</taxon>
        <taxon>Promethearchaeaceae</taxon>
        <taxon>Candidatus Lokiarchaeum</taxon>
    </lineage>
</organism>
<dbReference type="PROSITE" id="PS51118">
    <property type="entry name" value="HTH_HXLR"/>
    <property type="match status" value="1"/>
</dbReference>
<evidence type="ECO:0000313" key="7">
    <source>
        <dbReference type="Proteomes" id="UP001208689"/>
    </source>
</evidence>
<keyword evidence="1" id="KW-0805">Transcription regulation</keyword>
<protein>
    <recommendedName>
        <fullName evidence="5">HTH hxlR-type domain-containing protein</fullName>
    </recommendedName>
</protein>
<evidence type="ECO:0000256" key="1">
    <source>
        <dbReference type="ARBA" id="ARBA00023015"/>
    </source>
</evidence>
<evidence type="ECO:0000256" key="2">
    <source>
        <dbReference type="ARBA" id="ARBA00023125"/>
    </source>
</evidence>
<feature type="domain" description="HTH hxlR-type" evidence="5">
    <location>
        <begin position="57"/>
        <end position="157"/>
    </location>
</feature>
<keyword evidence="4" id="KW-1133">Transmembrane helix</keyword>
<keyword evidence="7" id="KW-1185">Reference proteome</keyword>
<gene>
    <name evidence="6" type="ORF">NEF87_001033</name>
</gene>
<dbReference type="EMBL" id="CP104013">
    <property type="protein sequence ID" value="UYP44748.1"/>
    <property type="molecule type" value="Genomic_DNA"/>
</dbReference>
<name>A0ABY6HN68_9ARCH</name>
<evidence type="ECO:0000259" key="5">
    <source>
        <dbReference type="PROSITE" id="PS51118"/>
    </source>
</evidence>
<keyword evidence="4" id="KW-0472">Membrane</keyword>
<dbReference type="Gene3D" id="1.10.10.10">
    <property type="entry name" value="Winged helix-like DNA-binding domain superfamily/Winged helix DNA-binding domain"/>
    <property type="match status" value="1"/>
</dbReference>
<keyword evidence="3" id="KW-0804">Transcription</keyword>
<evidence type="ECO:0000256" key="4">
    <source>
        <dbReference type="SAM" id="Phobius"/>
    </source>
</evidence>
<accession>A0ABY6HN68</accession>
<feature type="transmembrane region" description="Helical" evidence="4">
    <location>
        <begin position="127"/>
        <end position="150"/>
    </location>
</feature>
<dbReference type="InterPro" id="IPR002577">
    <property type="entry name" value="HTH_HxlR"/>
</dbReference>
<dbReference type="InterPro" id="IPR036388">
    <property type="entry name" value="WH-like_DNA-bd_sf"/>
</dbReference>
<dbReference type="PANTHER" id="PTHR33204">
    <property type="entry name" value="TRANSCRIPTIONAL REGULATOR, MARR FAMILY"/>
    <property type="match status" value="1"/>
</dbReference>
<evidence type="ECO:0000313" key="6">
    <source>
        <dbReference type="EMBL" id="UYP44748.1"/>
    </source>
</evidence>